<dbReference type="AlphaFoldDB" id="A0A8J5X8B9"/>
<dbReference type="SUPFAM" id="SSF56784">
    <property type="entry name" value="HAD-like"/>
    <property type="match status" value="1"/>
</dbReference>
<keyword evidence="5" id="KW-0732">Signal</keyword>
<keyword evidence="3" id="KW-0378">Hydrolase</keyword>
<evidence type="ECO:0000256" key="5">
    <source>
        <dbReference type="SAM" id="SignalP"/>
    </source>
</evidence>
<comment type="similarity">
    <text evidence="1">Belongs to the 5'(3')-deoxyribonucleotidase family.</text>
</comment>
<evidence type="ECO:0000313" key="7">
    <source>
        <dbReference type="Proteomes" id="UP000751190"/>
    </source>
</evidence>
<evidence type="ECO:0000256" key="1">
    <source>
        <dbReference type="ARBA" id="ARBA00009589"/>
    </source>
</evidence>
<comment type="caution">
    <text evidence="6">The sequence shown here is derived from an EMBL/GenBank/DDBJ whole genome shotgun (WGS) entry which is preliminary data.</text>
</comment>
<keyword evidence="7" id="KW-1185">Reference proteome</keyword>
<gene>
    <name evidence="6" type="ORF">KFE25_002511</name>
</gene>
<dbReference type="GO" id="GO:0008253">
    <property type="term" value="F:5'-nucleotidase activity"/>
    <property type="evidence" value="ECO:0007669"/>
    <property type="project" value="TreeGrafter"/>
</dbReference>
<dbReference type="PROSITE" id="PS51257">
    <property type="entry name" value="PROKAR_LIPOPROTEIN"/>
    <property type="match status" value="1"/>
</dbReference>
<dbReference type="EMBL" id="JAGTXO010000044">
    <property type="protein sequence ID" value="KAG8459104.1"/>
    <property type="molecule type" value="Genomic_DNA"/>
</dbReference>
<sequence>MKGARRRAALGAVAGVLALAFACVESARPSARAARVPPSPLLASRLVSRAAPPRAAARLEAAGDSAAHLRVVRDDASVDVFGQSTWGDLDHEGQAEVLSADEVEALLQRVLPAFPTLPTGESTLPLDTATRGDRGHEPRGVYCSRTLNLRSIKCIGYDMDYTLVQYNFQEWEAAAYTYAKQALAKLGFPVDALEFTDDLVVRGCIVDKRLGNLVLVDRFGYVRRAMHGTRRLSRTEMHDAYGRLTVDLRQTARWEFLNTLFSISEGCLYAQLVDKLDDASLFAEARPPFTESRCQSYEQLHNACSRALFHAHVNSALKADVLAEPDRFVCRDPSLPLTLLDQQAAGKKLVLITNSDWVYTEAIMRHICSADMLPGQMTWRDLFDVVIVSARKPAFFSESSPLYEIVDEASGMMLQRYELRPGRVYCGGHARLVERLFECEKDELLYVGDHIYTDVNMVKATMRWRTALVVQELESEVAGLTAGKASRDRLQLLLRHKDILSNVLNHMRTEMVRYEQGRPSALFADHTAAELRIAIARVLATMAQLDRQITPLIEDEGAHVNRFWGYMSRAGFADKSHLMRQIEKYADIYMSRVSNMLKYTPYMYYRNSIQSLAHDQLTVDDPSTDDMIIAAASELAREKEAVGLRARASSDALA</sequence>
<dbReference type="PANTHER" id="PTHR12103">
    <property type="entry name" value="5'-NUCLEOTIDASE DOMAIN-CONTAINING"/>
    <property type="match status" value="1"/>
</dbReference>
<proteinExistence type="inferred from homology"/>
<dbReference type="PANTHER" id="PTHR12103:SF22">
    <property type="entry name" value="HAD-SUPERFAMILY HYDROLASE, SUBFAMILY IG, 5'-NUCLEOTIDASE"/>
    <property type="match status" value="1"/>
</dbReference>
<protein>
    <recommendedName>
        <fullName evidence="8">5'-nucleotidase</fullName>
    </recommendedName>
</protein>
<reference evidence="6" key="1">
    <citation type="submission" date="2021-05" db="EMBL/GenBank/DDBJ databases">
        <title>The genome of the haptophyte Pavlova lutheri (Diacronema luteri, Pavlovales) - a model for lipid biosynthesis in eukaryotic algae.</title>
        <authorList>
            <person name="Hulatt C.J."/>
            <person name="Posewitz M.C."/>
        </authorList>
    </citation>
    <scope>NUCLEOTIDE SEQUENCE</scope>
    <source>
        <strain evidence="6">NIVA-4/92</strain>
    </source>
</reference>
<dbReference type="OMA" id="AWERRAY"/>
<dbReference type="NCBIfam" id="TIGR02244">
    <property type="entry name" value="HAD-IG-Ncltidse"/>
    <property type="match status" value="1"/>
</dbReference>
<evidence type="ECO:0000256" key="4">
    <source>
        <dbReference type="ARBA" id="ARBA00022842"/>
    </source>
</evidence>
<dbReference type="Proteomes" id="UP000751190">
    <property type="component" value="Unassembled WGS sequence"/>
</dbReference>
<dbReference type="Pfam" id="PF05761">
    <property type="entry name" value="5_nucleotid"/>
    <property type="match status" value="1"/>
</dbReference>
<name>A0A8J5X8B9_DIALT</name>
<dbReference type="PROSITE" id="PS51318">
    <property type="entry name" value="TAT"/>
    <property type="match status" value="1"/>
</dbReference>
<evidence type="ECO:0000256" key="2">
    <source>
        <dbReference type="ARBA" id="ARBA00022723"/>
    </source>
</evidence>
<evidence type="ECO:0000256" key="3">
    <source>
        <dbReference type="ARBA" id="ARBA00022801"/>
    </source>
</evidence>
<dbReference type="InterPro" id="IPR036412">
    <property type="entry name" value="HAD-like_sf"/>
</dbReference>
<organism evidence="6 7">
    <name type="scientific">Diacronema lutheri</name>
    <name type="common">Unicellular marine alga</name>
    <name type="synonym">Monochrysis lutheri</name>
    <dbReference type="NCBI Taxonomy" id="2081491"/>
    <lineage>
        <taxon>Eukaryota</taxon>
        <taxon>Haptista</taxon>
        <taxon>Haptophyta</taxon>
        <taxon>Pavlovophyceae</taxon>
        <taxon>Pavlovales</taxon>
        <taxon>Pavlovaceae</taxon>
        <taxon>Diacronema</taxon>
    </lineage>
</organism>
<keyword evidence="2" id="KW-0479">Metal-binding</keyword>
<dbReference type="InterPro" id="IPR023214">
    <property type="entry name" value="HAD_sf"/>
</dbReference>
<keyword evidence="4" id="KW-0460">Magnesium</keyword>
<evidence type="ECO:0008006" key="8">
    <source>
        <dbReference type="Google" id="ProtNLM"/>
    </source>
</evidence>
<dbReference type="OrthoDB" id="409330at2759"/>
<feature type="chain" id="PRO_5035261469" description="5'-nucleotidase" evidence="5">
    <location>
        <begin position="27"/>
        <end position="654"/>
    </location>
</feature>
<accession>A0A8J5X8B9</accession>
<dbReference type="Gene3D" id="3.40.50.1000">
    <property type="entry name" value="HAD superfamily/HAD-like"/>
    <property type="match status" value="1"/>
</dbReference>
<dbReference type="InterPro" id="IPR006311">
    <property type="entry name" value="TAT_signal"/>
</dbReference>
<evidence type="ECO:0000313" key="6">
    <source>
        <dbReference type="EMBL" id="KAG8459104.1"/>
    </source>
</evidence>
<feature type="signal peptide" evidence="5">
    <location>
        <begin position="1"/>
        <end position="26"/>
    </location>
</feature>
<dbReference type="GO" id="GO:0046872">
    <property type="term" value="F:metal ion binding"/>
    <property type="evidence" value="ECO:0007669"/>
    <property type="project" value="UniProtKB-KW"/>
</dbReference>
<dbReference type="InterPro" id="IPR008380">
    <property type="entry name" value="HAD-SF_hydro_IG_5-nucl"/>
</dbReference>